<evidence type="ECO:0008006" key="4">
    <source>
        <dbReference type="Google" id="ProtNLM"/>
    </source>
</evidence>
<keyword evidence="3" id="KW-1185">Reference proteome</keyword>
<dbReference type="RefSeq" id="WP_246048002.1">
    <property type="nucleotide sequence ID" value="NZ_CP039704.1"/>
</dbReference>
<dbReference type="EMBL" id="CP039704">
    <property type="protein sequence ID" value="QCI78845.1"/>
    <property type="molecule type" value="Genomic_DNA"/>
</dbReference>
<name>A0A4D7C5I4_9SPHN</name>
<evidence type="ECO:0000313" key="2">
    <source>
        <dbReference type="EMBL" id="QCI78845.1"/>
    </source>
</evidence>
<keyword evidence="1" id="KW-0812">Transmembrane</keyword>
<dbReference type="AlphaFoldDB" id="A0A4D7C5I4"/>
<evidence type="ECO:0000256" key="1">
    <source>
        <dbReference type="SAM" id="Phobius"/>
    </source>
</evidence>
<dbReference type="KEGG" id="hgn:E6W36_02190"/>
<organism evidence="2 3">
    <name type="scientific">Hankyongella ginsenosidimutans</name>
    <dbReference type="NCBI Taxonomy" id="1763828"/>
    <lineage>
        <taxon>Bacteria</taxon>
        <taxon>Pseudomonadati</taxon>
        <taxon>Pseudomonadota</taxon>
        <taxon>Alphaproteobacteria</taxon>
        <taxon>Sphingomonadales</taxon>
        <taxon>Sphingomonadaceae</taxon>
        <taxon>Hankyongella</taxon>
    </lineage>
</organism>
<protein>
    <recommendedName>
        <fullName evidence="4">CHASE4 domain-containing protein</fullName>
    </recommendedName>
</protein>
<keyword evidence="1" id="KW-0472">Membrane</keyword>
<keyword evidence="1" id="KW-1133">Transmembrane helix</keyword>
<sequence length="123" mass="13776">MQTLDTLIKHDRLIRICALLMPAVVLAGILLIGVEYNQRITSREVTRVELVLDNIMSQLNATTLNNAKWDDAYRNISETFNANWFDETWAPKSRIRFPIPASACSTGMGIPCAPPTTARPCSR</sequence>
<proteinExistence type="predicted"/>
<gene>
    <name evidence="2" type="ORF">E6W36_02190</name>
</gene>
<feature type="transmembrane region" description="Helical" evidence="1">
    <location>
        <begin position="12"/>
        <end position="34"/>
    </location>
</feature>
<evidence type="ECO:0000313" key="3">
    <source>
        <dbReference type="Proteomes" id="UP000298714"/>
    </source>
</evidence>
<reference evidence="3" key="1">
    <citation type="submission" date="2019-04" db="EMBL/GenBank/DDBJ databases">
        <title>Complete genome sequence of Sphingomonas sp. W1-2-3.</title>
        <authorList>
            <person name="Im W.T."/>
        </authorList>
    </citation>
    <scope>NUCLEOTIDE SEQUENCE [LARGE SCALE GENOMIC DNA]</scope>
    <source>
        <strain evidence="3">W1-2-3</strain>
    </source>
</reference>
<dbReference type="Proteomes" id="UP000298714">
    <property type="component" value="Chromosome"/>
</dbReference>
<accession>A0A4D7C5I4</accession>